<dbReference type="Proteomes" id="UP000199503">
    <property type="component" value="Unassembled WGS sequence"/>
</dbReference>
<gene>
    <name evidence="1" type="ORF">SAMN04488000_121147</name>
</gene>
<dbReference type="PANTHER" id="PTHR30483:SF6">
    <property type="entry name" value="PERIPLASMIC BINDING PROTEIN OF ABC TRANSPORTER FOR NATURAL AMINO ACIDS"/>
    <property type="match status" value="1"/>
</dbReference>
<dbReference type="SUPFAM" id="SSF53822">
    <property type="entry name" value="Periplasmic binding protein-like I"/>
    <property type="match status" value="1"/>
</dbReference>
<organism evidence="1 2">
    <name type="scientific">Lentzea albida</name>
    <dbReference type="NCBI Taxonomy" id="65499"/>
    <lineage>
        <taxon>Bacteria</taxon>
        <taxon>Bacillati</taxon>
        <taxon>Actinomycetota</taxon>
        <taxon>Actinomycetes</taxon>
        <taxon>Pseudonocardiales</taxon>
        <taxon>Pseudonocardiaceae</taxon>
        <taxon>Lentzea</taxon>
    </lineage>
</organism>
<evidence type="ECO:0000313" key="1">
    <source>
        <dbReference type="EMBL" id="SES31228.1"/>
    </source>
</evidence>
<dbReference type="AlphaFoldDB" id="A0A1H9WBE5"/>
<dbReference type="CDD" id="cd06268">
    <property type="entry name" value="PBP1_ABC_transporter_LIVBP-like"/>
    <property type="match status" value="1"/>
</dbReference>
<accession>A0A1H9WBE5</accession>
<protein>
    <submittedName>
        <fullName evidence="1">ABC-type branched-chain amino acid transport system, substrate-binding protein</fullName>
    </submittedName>
</protein>
<evidence type="ECO:0000313" key="2">
    <source>
        <dbReference type="Proteomes" id="UP000199503"/>
    </source>
</evidence>
<proteinExistence type="predicted"/>
<dbReference type="InterPro" id="IPR051010">
    <property type="entry name" value="BCAA_transport"/>
</dbReference>
<dbReference type="PANTHER" id="PTHR30483">
    <property type="entry name" value="LEUCINE-SPECIFIC-BINDING PROTEIN"/>
    <property type="match status" value="1"/>
</dbReference>
<dbReference type="EMBL" id="FOFV01000021">
    <property type="protein sequence ID" value="SES31228.1"/>
    <property type="molecule type" value="Genomic_DNA"/>
</dbReference>
<keyword evidence="2" id="KW-1185">Reference proteome</keyword>
<dbReference type="STRING" id="65499.SAMN04488000_121147"/>
<dbReference type="InterPro" id="IPR028082">
    <property type="entry name" value="Peripla_BP_I"/>
</dbReference>
<sequence length="864" mass="94086">MRGRAAAQGWFDGSEQTRGLRFSGAVELLRLLDHLTTRPRWPARDVPLPIVRLRRPPGTERPLDALVNRPANARGRRVPYALADGEAPSRRKLLDDVVGQLASEVRGVPVLRFPRFALVEWLLDLTLPEDVKPENEEREIAREFRAHLKGRSRVTRDGVQDLAQDFPWWIRLAIGLVPRIGLALMALLWRPATWVGEQRLGGRSRGGFYRLARAVVKERLAVRHQDEVDALLVRALLEDLRRSHRRWTLWGTGRRRTGCPWLLLDDHGADSAGRWLTGAIGDARNAVRSGRSWRGNPLNRPDPLLVVVAVESGGPPGTHAADALAEYGDWLGQLSSSSRTWVLELDTDPSEPARGITGALSEFPPLRLRRAAAAPLVLLLLAGSLVAVPFLNHARCDEWWSPSPRSPLERVGDECIGVSADPLRHFVPDSVPADIRPALEDAYSRIVAENRRAALRPDAITVVFLSVLTPSTANSFHALVEELRGVWVAQKNSDVPMKVLLANGGEGPGGRGLASGDVAADKIVELAARDRSVVAVTGLSISTDTAKSVVKRLGSNALPVIGTLTSADDMATINEYYYQIGPNNLRESKVAAYYAQSRLNVTDVAIFFSGDPGDRYSQNLAEDARLSFAERGIAVSQYRSYRVANDDEGLAPASLGQGACPAQAKPGYAVFYAGRAQYLAEFLRGMNSRCQGTTPPVLASDSSTRFILEGTMAQFPNVRLDYLSFASPAAWADCAKVPFYKNYLDVFRRTCQTLGDGRSAAAYDAMQVLAEGVRQVRRTDPGARVREGLLAGIGSIRPDNAIQGATGRIGFGASTRLPADKAVLVLQGNTDTTSTPRLLCGELPFGEELAQGLAPDAGCPRDPQ</sequence>
<dbReference type="Gene3D" id="3.40.50.2300">
    <property type="match status" value="2"/>
</dbReference>
<name>A0A1H9WBE5_9PSEU</name>
<reference evidence="2" key="1">
    <citation type="submission" date="2016-10" db="EMBL/GenBank/DDBJ databases">
        <authorList>
            <person name="Varghese N."/>
            <person name="Submissions S."/>
        </authorList>
    </citation>
    <scope>NUCLEOTIDE SEQUENCE [LARGE SCALE GENOMIC DNA]</scope>
    <source>
        <strain evidence="2">DSM 44437</strain>
    </source>
</reference>